<dbReference type="EMBL" id="CP134853">
    <property type="protein sequence ID" value="WNL26993.1"/>
    <property type="molecule type" value="Genomic_DNA"/>
</dbReference>
<organism evidence="5">
    <name type="scientific">Arcobacter sp. AZ-2023</name>
    <dbReference type="NCBI Taxonomy" id="3074453"/>
    <lineage>
        <taxon>Bacteria</taxon>
        <taxon>Pseudomonadati</taxon>
        <taxon>Campylobacterota</taxon>
        <taxon>Epsilonproteobacteria</taxon>
        <taxon>Campylobacterales</taxon>
        <taxon>Arcobacteraceae</taxon>
        <taxon>Arcobacter</taxon>
    </lineage>
</organism>
<dbReference type="GO" id="GO:0005524">
    <property type="term" value="F:ATP binding"/>
    <property type="evidence" value="ECO:0007669"/>
    <property type="project" value="UniProtKB-KW"/>
</dbReference>
<evidence type="ECO:0000313" key="5">
    <source>
        <dbReference type="EMBL" id="WNP40454.1"/>
    </source>
</evidence>
<keyword evidence="5" id="KW-0255">Endonuclease</keyword>
<protein>
    <submittedName>
        <fullName evidence="5">Type I restriction endonuclease</fullName>
    </submittedName>
</protein>
<feature type="domain" description="Restriction endonuclease type I HsdR N-terminal" evidence="1">
    <location>
        <begin position="11"/>
        <end position="144"/>
    </location>
</feature>
<dbReference type="AlphaFoldDB" id="A0AA96L6A8"/>
<proteinExistence type="predicted"/>
<dbReference type="GO" id="GO:0009307">
    <property type="term" value="P:DNA restriction-modification system"/>
    <property type="evidence" value="ECO:0007669"/>
    <property type="project" value="UniProtKB-KW"/>
</dbReference>
<sequence length="174" mass="20541">MSMFQKSIINSVKQDETKVALRWASFQKFLEKVEYIKTVKEEKYQDGFLVDIFENCLGYTLDMTNPKSFNLEREKKNETDGKKADGVIYVDEKVVGVIELKGQDTKNLDKIETQAFNYHASHSNSKYIIISNFDELRFYVDKKTAYEKFNLFTLNYEEFKKLHLLISYECQTKC</sequence>
<name>A0AA96L6A8_9BACT</name>
<evidence type="ECO:0000313" key="4">
    <source>
        <dbReference type="EMBL" id="WNP38362.1"/>
    </source>
</evidence>
<dbReference type="GO" id="GO:0003677">
    <property type="term" value="F:DNA binding"/>
    <property type="evidence" value="ECO:0007669"/>
    <property type="project" value="UniProtKB-KW"/>
</dbReference>
<dbReference type="InterPro" id="IPR007409">
    <property type="entry name" value="Restrct_endonuc_type1_HsdR_N"/>
</dbReference>
<dbReference type="EMBL" id="CP135131">
    <property type="protein sequence ID" value="WNP40454.1"/>
    <property type="molecule type" value="Genomic_DNA"/>
</dbReference>
<dbReference type="EMBL" id="CP134855">
    <property type="protein sequence ID" value="WNL32212.1"/>
    <property type="molecule type" value="Genomic_DNA"/>
</dbReference>
<evidence type="ECO:0000259" key="1">
    <source>
        <dbReference type="Pfam" id="PF04313"/>
    </source>
</evidence>
<dbReference type="GO" id="GO:0009035">
    <property type="term" value="F:type I site-specific deoxyribonuclease activity"/>
    <property type="evidence" value="ECO:0007669"/>
    <property type="project" value="UniProtKB-EC"/>
</dbReference>
<gene>
    <name evidence="4" type="ORF">RJG58_01360</name>
    <name evidence="5" type="ORF">RMP69_01360</name>
    <name evidence="2" type="ORF">RMQ65_06735</name>
    <name evidence="3" type="ORF">RMQ67_01360</name>
</gene>
<dbReference type="EMBL" id="CP135130">
    <property type="protein sequence ID" value="WNP38362.1"/>
    <property type="molecule type" value="Genomic_DNA"/>
</dbReference>
<evidence type="ECO:0000313" key="3">
    <source>
        <dbReference type="EMBL" id="WNL32212.1"/>
    </source>
</evidence>
<reference evidence="5" key="1">
    <citation type="submission" date="2023-09" db="EMBL/GenBank/DDBJ databases">
        <title>Arcobacter tbilisiensis sp. nov. isolated from chicken meat in Tbilisi, Georgia.</title>
        <authorList>
            <person name="Matthias R."/>
            <person name="Zautner A.E."/>
        </authorList>
    </citation>
    <scope>NUCLEOTIDE SEQUENCE</scope>
    <source>
        <strain evidence="4">LEO 101</strain>
        <strain evidence="2">LEO 49</strain>
        <strain evidence="5">LEO 50</strain>
        <strain evidence="3">LEO 53</strain>
    </source>
</reference>
<keyword evidence="5" id="KW-0540">Nuclease</keyword>
<dbReference type="Pfam" id="PF04313">
    <property type="entry name" value="HSDR_N"/>
    <property type="match status" value="1"/>
</dbReference>
<evidence type="ECO:0000313" key="2">
    <source>
        <dbReference type="EMBL" id="WNL26993.1"/>
    </source>
</evidence>
<keyword evidence="5" id="KW-0378">Hydrolase</keyword>
<accession>A0AA96L6A8</accession>